<feature type="region of interest" description="Disordered" evidence="11">
    <location>
        <begin position="131"/>
        <end position="170"/>
    </location>
</feature>
<dbReference type="Gene3D" id="4.10.520.10">
    <property type="entry name" value="IHF-like DNA-binding proteins"/>
    <property type="match status" value="1"/>
</dbReference>
<evidence type="ECO:0000313" key="13">
    <source>
        <dbReference type="EMBL" id="KDS50211.1"/>
    </source>
</evidence>
<evidence type="ECO:0000313" key="14">
    <source>
        <dbReference type="Proteomes" id="UP000028013"/>
    </source>
</evidence>
<evidence type="ECO:0000256" key="1">
    <source>
        <dbReference type="ARBA" id="ARBA00004328"/>
    </source>
</evidence>
<dbReference type="RefSeq" id="WP_005837397.1">
    <property type="nucleotide sequence ID" value="NZ_JNHN01000174.1"/>
</dbReference>
<dbReference type="SUPFAM" id="SSF47729">
    <property type="entry name" value="IHF-like DNA-binding proteins"/>
    <property type="match status" value="1"/>
</dbReference>
<feature type="compositionally biased region" description="Gly residues" evidence="11">
    <location>
        <begin position="143"/>
        <end position="159"/>
    </location>
</feature>
<proteinExistence type="inferred from homology"/>
<dbReference type="NCBIfam" id="TIGR01201">
    <property type="entry name" value="HU_rel"/>
    <property type="match status" value="1"/>
</dbReference>
<comment type="similarity">
    <text evidence="2">Belongs to the bacterial histone-like protein family.</text>
</comment>
<evidence type="ECO:0000256" key="7">
    <source>
        <dbReference type="ARBA" id="ARBA00023125"/>
    </source>
</evidence>
<organism evidence="13 14">
    <name type="scientific">Bacteroides uniformis str. 3978 T3 ii</name>
    <dbReference type="NCBI Taxonomy" id="1339349"/>
    <lineage>
        <taxon>Bacteria</taxon>
        <taxon>Pseudomonadati</taxon>
        <taxon>Bacteroidota</taxon>
        <taxon>Bacteroidia</taxon>
        <taxon>Bacteroidales</taxon>
        <taxon>Bacteroidaceae</taxon>
        <taxon>Bacteroides</taxon>
    </lineage>
</organism>
<dbReference type="InterPro" id="IPR041607">
    <property type="entry name" value="HU-HIG"/>
</dbReference>
<gene>
    <name evidence="13" type="ORF">M094_1136</name>
</gene>
<dbReference type="PATRIC" id="fig|1339349.3.peg.2314"/>
<comment type="function">
    <text evidence="10">DNA-binding protein that plays a critical role in nucleoid compaction, genome replication and DNA replication and transcription. Binds to both ssDNA and dsDNA with a binding site covering about 15 nucleotides. Displays DNA-supercoiling activity only when associated with the viral DNA topoisomerase 2.</text>
</comment>
<dbReference type="Proteomes" id="UP000028013">
    <property type="component" value="Unassembled WGS sequence"/>
</dbReference>
<evidence type="ECO:0000256" key="11">
    <source>
        <dbReference type="SAM" id="MobiDB-lite"/>
    </source>
</evidence>
<dbReference type="InterPro" id="IPR000119">
    <property type="entry name" value="Hist_DNA-bd"/>
</dbReference>
<keyword evidence="7 13" id="KW-0238">DNA-binding</keyword>
<reference evidence="13 14" key="1">
    <citation type="submission" date="2014-04" db="EMBL/GenBank/DDBJ databases">
        <authorList>
            <person name="Sears C."/>
            <person name="Carroll K."/>
            <person name="Sack B.R."/>
            <person name="Qadri F."/>
            <person name="Myers L.L."/>
            <person name="Chung G.-T."/>
            <person name="Escheverria P."/>
            <person name="Fraser C.M."/>
            <person name="Sadzewicz L."/>
            <person name="Shefchek K.A."/>
            <person name="Tallon L."/>
            <person name="Das S.P."/>
            <person name="Daugherty S."/>
            <person name="Mongodin E.F."/>
        </authorList>
    </citation>
    <scope>NUCLEOTIDE SEQUENCE [LARGE SCALE GENOMIC DNA]</scope>
    <source>
        <strain evidence="13 14">3978 T3 ii</strain>
    </source>
</reference>
<dbReference type="AlphaFoldDB" id="A0A078S0I5"/>
<name>A0A078S0I5_BACUN</name>
<protein>
    <recommendedName>
        <fullName evidence="4">Viral histone-like protein</fullName>
    </recommendedName>
    <alternativeName>
        <fullName evidence="9">DNA-binding protein pA104R</fullName>
    </alternativeName>
    <alternativeName>
        <fullName evidence="8">pA104R</fullName>
    </alternativeName>
</protein>
<dbReference type="GeneID" id="99752582"/>
<dbReference type="PANTHER" id="PTHR33175:SF13">
    <property type="entry name" value="HISTONE-LIKE PROTEIN"/>
    <property type="match status" value="1"/>
</dbReference>
<dbReference type="EMBL" id="JNHN01000174">
    <property type="protein sequence ID" value="KDS50211.1"/>
    <property type="molecule type" value="Genomic_DNA"/>
</dbReference>
<keyword evidence="5" id="KW-0235">DNA replication</keyword>
<dbReference type="GO" id="GO:0030527">
    <property type="term" value="F:structural constituent of chromatin"/>
    <property type="evidence" value="ECO:0007669"/>
    <property type="project" value="InterPro"/>
</dbReference>
<evidence type="ECO:0000256" key="10">
    <source>
        <dbReference type="ARBA" id="ARBA00046140"/>
    </source>
</evidence>
<comment type="caution">
    <text evidence="13">The sequence shown here is derived from an EMBL/GenBank/DDBJ whole genome shotgun (WGS) entry which is preliminary data.</text>
</comment>
<evidence type="ECO:0000256" key="8">
    <source>
        <dbReference type="ARBA" id="ARBA00033120"/>
    </source>
</evidence>
<evidence type="ECO:0000256" key="5">
    <source>
        <dbReference type="ARBA" id="ARBA00022705"/>
    </source>
</evidence>
<evidence type="ECO:0000256" key="2">
    <source>
        <dbReference type="ARBA" id="ARBA00010529"/>
    </source>
</evidence>
<dbReference type="GO" id="GO:0003677">
    <property type="term" value="F:DNA binding"/>
    <property type="evidence" value="ECO:0007669"/>
    <property type="project" value="UniProtKB-KW"/>
</dbReference>
<evidence type="ECO:0000256" key="9">
    <source>
        <dbReference type="ARBA" id="ARBA00033227"/>
    </source>
</evidence>
<dbReference type="InterPro" id="IPR005902">
    <property type="entry name" value="HU_DNA-bd_put"/>
</dbReference>
<evidence type="ECO:0000256" key="4">
    <source>
        <dbReference type="ARBA" id="ARBA00016145"/>
    </source>
</evidence>
<evidence type="ECO:0000259" key="12">
    <source>
        <dbReference type="Pfam" id="PF18291"/>
    </source>
</evidence>
<accession>A0A078S0I5</accession>
<sequence>MDVIVERFQRRKIVSNPASPMLYYLRQKPKTCGTVDIDVLAASIQKNCAMTKGDVKHVIEALVEEIQGNLANGDKVKLNQLGTFHMTFRCPGMEASDKCTVRNISKVNIRFIPDKELKLVNGSTAVTRSPANVGFVLDKPEEGGSGGGNQGGGSGGGSGDDGDQGENPLG</sequence>
<dbReference type="GO" id="GO:0006260">
    <property type="term" value="P:DNA replication"/>
    <property type="evidence" value="ECO:0007669"/>
    <property type="project" value="UniProtKB-KW"/>
</dbReference>
<comment type="subcellular location">
    <subcellularLocation>
        <location evidence="1">Virion</location>
    </subcellularLocation>
</comment>
<evidence type="ECO:0000256" key="3">
    <source>
        <dbReference type="ARBA" id="ARBA00011738"/>
    </source>
</evidence>
<dbReference type="PANTHER" id="PTHR33175">
    <property type="entry name" value="DNA-BINDING PROTEIN HU"/>
    <property type="match status" value="1"/>
</dbReference>
<evidence type="ECO:0000256" key="6">
    <source>
        <dbReference type="ARBA" id="ARBA00022921"/>
    </source>
</evidence>
<dbReference type="GO" id="GO:0005829">
    <property type="term" value="C:cytosol"/>
    <property type="evidence" value="ECO:0007669"/>
    <property type="project" value="TreeGrafter"/>
</dbReference>
<feature type="domain" description="HU" evidence="12">
    <location>
        <begin position="28"/>
        <end position="119"/>
    </location>
</feature>
<dbReference type="InterPro" id="IPR010992">
    <property type="entry name" value="IHF-like_DNA-bd_dom_sf"/>
</dbReference>
<dbReference type="Pfam" id="PF18291">
    <property type="entry name" value="HU-HIG"/>
    <property type="match status" value="1"/>
</dbReference>
<keyword evidence="6" id="KW-0426">Late protein</keyword>
<comment type="subunit">
    <text evidence="3">Homodimer.</text>
</comment>